<sequence>MAGAITGHAETLACQVALDAAGRGDLAGAALDTTAETCFICGYAIPELRVGLVVCGKDAPIIEAVTSAHPVLTDPALDGWRLAPAVIGGELREECEGLKRKPGA</sequence>
<evidence type="ECO:0000313" key="1">
    <source>
        <dbReference type="EMBL" id="QEH32317.1"/>
    </source>
</evidence>
<dbReference type="EMBL" id="CP042997">
    <property type="protein sequence ID" value="QEH32317.1"/>
    <property type="molecule type" value="Genomic_DNA"/>
</dbReference>
<accession>A0A5B9VWJ6</accession>
<dbReference type="InterPro" id="IPR016193">
    <property type="entry name" value="Cytidine_deaminase-like"/>
</dbReference>
<keyword evidence="1" id="KW-0378">Hydrolase</keyword>
<reference evidence="1 2" key="1">
    <citation type="submission" date="2019-08" db="EMBL/GenBank/DDBJ databases">
        <title>Deep-cultivation of Planctomycetes and their phenomic and genomic characterization uncovers novel biology.</title>
        <authorList>
            <person name="Wiegand S."/>
            <person name="Jogler M."/>
            <person name="Boedeker C."/>
            <person name="Pinto D."/>
            <person name="Vollmers J."/>
            <person name="Rivas-Marin E."/>
            <person name="Kohn T."/>
            <person name="Peeters S.H."/>
            <person name="Heuer A."/>
            <person name="Rast P."/>
            <person name="Oberbeckmann S."/>
            <person name="Bunk B."/>
            <person name="Jeske O."/>
            <person name="Meyerdierks A."/>
            <person name="Storesund J.E."/>
            <person name="Kallscheuer N."/>
            <person name="Luecker S."/>
            <person name="Lage O.M."/>
            <person name="Pohl T."/>
            <person name="Merkel B.J."/>
            <person name="Hornburger P."/>
            <person name="Mueller R.-W."/>
            <person name="Bruemmer F."/>
            <person name="Labrenz M."/>
            <person name="Spormann A.M."/>
            <person name="Op den Camp H."/>
            <person name="Overmann J."/>
            <person name="Amann R."/>
            <person name="Jetten M.S.M."/>
            <person name="Mascher T."/>
            <person name="Medema M.H."/>
            <person name="Devos D.P."/>
            <person name="Kaster A.-K."/>
            <person name="Ovreas L."/>
            <person name="Rohde M."/>
            <person name="Galperin M.Y."/>
            <person name="Jogler C."/>
        </authorList>
    </citation>
    <scope>NUCLEOTIDE SEQUENCE [LARGE SCALE GENOMIC DNA]</scope>
    <source>
        <strain evidence="1 2">OJF2</strain>
    </source>
</reference>
<dbReference type="Proteomes" id="UP000324233">
    <property type="component" value="Chromosome"/>
</dbReference>
<dbReference type="EC" id="3.5.4.33" evidence="1"/>
<dbReference type="AlphaFoldDB" id="A0A5B9VWJ6"/>
<protein>
    <submittedName>
        <fullName evidence="1">tRNA-specific adenosine deaminase</fullName>
        <ecNumber evidence="1">3.5.4.33</ecNumber>
    </submittedName>
</protein>
<dbReference type="KEGG" id="agv:OJF2_07870"/>
<evidence type="ECO:0000313" key="2">
    <source>
        <dbReference type="Proteomes" id="UP000324233"/>
    </source>
</evidence>
<name>A0A5B9VWJ6_9BACT</name>
<dbReference type="SUPFAM" id="SSF53927">
    <property type="entry name" value="Cytidine deaminase-like"/>
    <property type="match status" value="1"/>
</dbReference>
<proteinExistence type="predicted"/>
<organism evidence="1 2">
    <name type="scientific">Aquisphaera giovannonii</name>
    <dbReference type="NCBI Taxonomy" id="406548"/>
    <lineage>
        <taxon>Bacteria</taxon>
        <taxon>Pseudomonadati</taxon>
        <taxon>Planctomycetota</taxon>
        <taxon>Planctomycetia</taxon>
        <taxon>Isosphaerales</taxon>
        <taxon>Isosphaeraceae</taxon>
        <taxon>Aquisphaera</taxon>
    </lineage>
</organism>
<dbReference type="GO" id="GO:0052717">
    <property type="term" value="F:tRNA-specific adenosine-34 deaminase activity"/>
    <property type="evidence" value="ECO:0007669"/>
    <property type="project" value="UniProtKB-EC"/>
</dbReference>
<keyword evidence="2" id="KW-1185">Reference proteome</keyword>
<gene>
    <name evidence="1" type="primary">tadA_1</name>
    <name evidence="1" type="ORF">OJF2_07870</name>
</gene>
<dbReference type="Gene3D" id="3.40.140.10">
    <property type="entry name" value="Cytidine Deaminase, domain 2"/>
    <property type="match status" value="1"/>
</dbReference>